<dbReference type="InterPro" id="IPR040256">
    <property type="entry name" value="At4g02000-like"/>
</dbReference>
<dbReference type="PANTHER" id="PTHR31286">
    <property type="entry name" value="GLYCINE-RICH CELL WALL STRUCTURAL PROTEIN 1.8-LIKE"/>
    <property type="match status" value="1"/>
</dbReference>
<dbReference type="PANTHER" id="PTHR31286:SF99">
    <property type="entry name" value="DUF4283 DOMAIN-CONTAINING PROTEIN"/>
    <property type="match status" value="1"/>
</dbReference>
<evidence type="ECO:0000259" key="2">
    <source>
        <dbReference type="Pfam" id="PF14111"/>
    </source>
</evidence>
<keyword evidence="4" id="KW-1185">Reference proteome</keyword>
<protein>
    <submittedName>
        <fullName evidence="3">Reverse transcriptase domain-containing protein</fullName>
    </submittedName>
</protein>
<dbReference type="Proteomes" id="UP001151760">
    <property type="component" value="Unassembled WGS sequence"/>
</dbReference>
<dbReference type="EMBL" id="BQNB010020082">
    <property type="protein sequence ID" value="GJT92147.1"/>
    <property type="molecule type" value="Genomic_DNA"/>
</dbReference>
<feature type="compositionally biased region" description="Acidic residues" evidence="1">
    <location>
        <begin position="417"/>
        <end position="426"/>
    </location>
</feature>
<dbReference type="GO" id="GO:0003964">
    <property type="term" value="F:RNA-directed DNA polymerase activity"/>
    <property type="evidence" value="ECO:0007669"/>
    <property type="project" value="UniProtKB-KW"/>
</dbReference>
<keyword evidence="3" id="KW-0808">Transferase</keyword>
<gene>
    <name evidence="3" type="ORF">Tco_1080992</name>
</gene>
<proteinExistence type="predicted"/>
<evidence type="ECO:0000256" key="1">
    <source>
        <dbReference type="SAM" id="MobiDB-lite"/>
    </source>
</evidence>
<feature type="region of interest" description="Disordered" evidence="1">
    <location>
        <begin position="265"/>
        <end position="342"/>
    </location>
</feature>
<evidence type="ECO:0000313" key="4">
    <source>
        <dbReference type="Proteomes" id="UP001151760"/>
    </source>
</evidence>
<evidence type="ECO:0000313" key="3">
    <source>
        <dbReference type="EMBL" id="GJT92147.1"/>
    </source>
</evidence>
<sequence length="476" mass="52871">MVSNTLSHLVIDKNVEGIVEDVSTDANVSDAMRSDCNNDGSSGKAANVDKNAASGNVNGISLFASLVRPNSANSKVNSVNGISQRKEGSFASLLRPKEVTNKLRFRTLVNKEKVECSDCVLPKAAANLVKSKYENSIVGFFVWKDPSFPVVQNYVSNTWSKFGFEKITRNDNGVYLFKFASKAGLEQVLERGPISFSCALIEISSASTLKNEVIMAIPEEEGDGHIKEVIRVEYEWKPTHCVECKSFGHSYDLCPKRVRDEVPKAPSIAVKPSTMEDNEEEFVEVKRRKKNKGDASRSFGGIRLPKPNSKVHWQPKKSVDSKGGSNTTSPSGTKRKVTKGLRWPEIAPIGRDEYHHPLSNSFDVLNTAEKEDVQNPKVSDHAGTSSSNLHVNKDQEESLWSRFNKGKENAKSKSSELEDESDDDEVYMPHGGGFTDGMEDDLECYDGYGTHVYDLTPQKQAFCDQYDIRRNSHGRK</sequence>
<feature type="domain" description="DUF4283" evidence="2">
    <location>
        <begin position="131"/>
        <end position="200"/>
    </location>
</feature>
<dbReference type="Pfam" id="PF14111">
    <property type="entry name" value="DUF4283"/>
    <property type="match status" value="1"/>
</dbReference>
<keyword evidence="3" id="KW-0548">Nucleotidyltransferase</keyword>
<comment type="caution">
    <text evidence="3">The sequence shown here is derived from an EMBL/GenBank/DDBJ whole genome shotgun (WGS) entry which is preliminary data.</text>
</comment>
<feature type="region of interest" description="Disordered" evidence="1">
    <location>
        <begin position="372"/>
        <end position="439"/>
    </location>
</feature>
<accession>A0ABQ5HW90</accession>
<reference evidence="3" key="2">
    <citation type="submission" date="2022-01" db="EMBL/GenBank/DDBJ databases">
        <authorList>
            <person name="Yamashiro T."/>
            <person name="Shiraishi A."/>
            <person name="Satake H."/>
            <person name="Nakayama K."/>
        </authorList>
    </citation>
    <scope>NUCLEOTIDE SEQUENCE</scope>
</reference>
<name>A0ABQ5HW90_9ASTR</name>
<feature type="compositionally biased region" description="Polar residues" evidence="1">
    <location>
        <begin position="323"/>
        <end position="332"/>
    </location>
</feature>
<feature type="compositionally biased region" description="Basic and acidic residues" evidence="1">
    <location>
        <begin position="405"/>
        <end position="416"/>
    </location>
</feature>
<dbReference type="InterPro" id="IPR025558">
    <property type="entry name" value="DUF4283"/>
</dbReference>
<reference evidence="3" key="1">
    <citation type="journal article" date="2022" name="Int. J. Mol. Sci.">
        <title>Draft Genome of Tanacetum Coccineum: Genomic Comparison of Closely Related Tanacetum-Family Plants.</title>
        <authorList>
            <person name="Yamashiro T."/>
            <person name="Shiraishi A."/>
            <person name="Nakayama K."/>
            <person name="Satake H."/>
        </authorList>
    </citation>
    <scope>NUCLEOTIDE SEQUENCE</scope>
</reference>
<keyword evidence="3" id="KW-0695">RNA-directed DNA polymerase</keyword>
<organism evidence="3 4">
    <name type="scientific">Tanacetum coccineum</name>
    <dbReference type="NCBI Taxonomy" id="301880"/>
    <lineage>
        <taxon>Eukaryota</taxon>
        <taxon>Viridiplantae</taxon>
        <taxon>Streptophyta</taxon>
        <taxon>Embryophyta</taxon>
        <taxon>Tracheophyta</taxon>
        <taxon>Spermatophyta</taxon>
        <taxon>Magnoliopsida</taxon>
        <taxon>eudicotyledons</taxon>
        <taxon>Gunneridae</taxon>
        <taxon>Pentapetalae</taxon>
        <taxon>asterids</taxon>
        <taxon>campanulids</taxon>
        <taxon>Asterales</taxon>
        <taxon>Asteraceae</taxon>
        <taxon>Asteroideae</taxon>
        <taxon>Anthemideae</taxon>
        <taxon>Anthemidinae</taxon>
        <taxon>Tanacetum</taxon>
    </lineage>
</organism>